<name>A0A2T5MKC8_9GAMM</name>
<dbReference type="SMART" id="SM00248">
    <property type="entry name" value="ANK"/>
    <property type="match status" value="5"/>
</dbReference>
<comment type="caution">
    <text evidence="4">The sequence shown here is derived from an EMBL/GenBank/DDBJ whole genome shotgun (WGS) entry which is preliminary data.</text>
</comment>
<keyword evidence="5" id="KW-1185">Reference proteome</keyword>
<feature type="repeat" description="ANK" evidence="3">
    <location>
        <begin position="93"/>
        <end position="125"/>
    </location>
</feature>
<dbReference type="PANTHER" id="PTHR24198">
    <property type="entry name" value="ANKYRIN REPEAT AND PROTEIN KINASE DOMAIN-CONTAINING PROTEIN"/>
    <property type="match status" value="1"/>
</dbReference>
<dbReference type="AlphaFoldDB" id="A0A2T5MKC8"/>
<gene>
    <name evidence="4" type="ORF">CJD38_02585</name>
</gene>
<evidence type="ECO:0000256" key="1">
    <source>
        <dbReference type="ARBA" id="ARBA00022737"/>
    </source>
</evidence>
<accession>A0A2T5MKC8</accession>
<dbReference type="EMBL" id="QANS01000001">
    <property type="protein sequence ID" value="PTU33018.1"/>
    <property type="molecule type" value="Genomic_DNA"/>
</dbReference>
<dbReference type="Pfam" id="PF00023">
    <property type="entry name" value="Ank"/>
    <property type="match status" value="1"/>
</dbReference>
<feature type="repeat" description="ANK" evidence="3">
    <location>
        <begin position="162"/>
        <end position="194"/>
    </location>
</feature>
<evidence type="ECO:0008006" key="6">
    <source>
        <dbReference type="Google" id="ProtNLM"/>
    </source>
</evidence>
<dbReference type="PROSITE" id="PS50297">
    <property type="entry name" value="ANK_REP_REGION"/>
    <property type="match status" value="2"/>
</dbReference>
<dbReference type="Gene3D" id="1.25.40.20">
    <property type="entry name" value="Ankyrin repeat-containing domain"/>
    <property type="match status" value="2"/>
</dbReference>
<evidence type="ECO:0000256" key="3">
    <source>
        <dbReference type="PROSITE-ProRule" id="PRU00023"/>
    </source>
</evidence>
<sequence>MSAVSPLMHAIQDRDLVAAKAALERDAAQATTDLPGGLSPLMFALYNGAHDIATLLREFRPLSLFEAASYGDATRVAELLVADKSQIAAYSPDGWTPLHLAAFFGQRDTALVLVALGAPLDALSQNPMQNTPMHAAIAGALGESLAPLLIGFGADVHHVGGSGVTALHLASSRGFEGLCKLLLARGVDRHLVTEDNKTAAQIARDRGHLSTAALLELAGN</sequence>
<dbReference type="InterPro" id="IPR036770">
    <property type="entry name" value="Ankyrin_rpt-contain_sf"/>
</dbReference>
<dbReference type="RefSeq" id="WP_107938725.1">
    <property type="nucleotide sequence ID" value="NZ_QANS01000001.1"/>
</dbReference>
<protein>
    <recommendedName>
        <fullName evidence="6">Ankyrin repeat domain-containing protein</fullName>
    </recommendedName>
</protein>
<dbReference type="Proteomes" id="UP000244248">
    <property type="component" value="Unassembled WGS sequence"/>
</dbReference>
<proteinExistence type="predicted"/>
<dbReference type="SUPFAM" id="SSF48403">
    <property type="entry name" value="Ankyrin repeat"/>
    <property type="match status" value="1"/>
</dbReference>
<reference evidence="4 5" key="1">
    <citation type="submission" date="2018-04" db="EMBL/GenBank/DDBJ databases">
        <title>Novel species isolated from glacier.</title>
        <authorList>
            <person name="Liu Q."/>
            <person name="Xin Y.-H."/>
        </authorList>
    </citation>
    <scope>NUCLEOTIDE SEQUENCE [LARGE SCALE GENOMIC DNA]</scope>
    <source>
        <strain evidence="4 5">GT1R17</strain>
    </source>
</reference>
<evidence type="ECO:0000313" key="5">
    <source>
        <dbReference type="Proteomes" id="UP000244248"/>
    </source>
</evidence>
<dbReference type="Pfam" id="PF12796">
    <property type="entry name" value="Ank_2"/>
    <property type="match status" value="1"/>
</dbReference>
<dbReference type="PANTHER" id="PTHR24198:SF194">
    <property type="entry name" value="INVERSIN-A"/>
    <property type="match status" value="1"/>
</dbReference>
<dbReference type="InterPro" id="IPR002110">
    <property type="entry name" value="Ankyrin_rpt"/>
</dbReference>
<keyword evidence="2 3" id="KW-0040">ANK repeat</keyword>
<evidence type="ECO:0000313" key="4">
    <source>
        <dbReference type="EMBL" id="PTU33018.1"/>
    </source>
</evidence>
<dbReference type="PROSITE" id="PS50088">
    <property type="entry name" value="ANK_REPEAT"/>
    <property type="match status" value="2"/>
</dbReference>
<keyword evidence="1" id="KW-0677">Repeat</keyword>
<evidence type="ECO:0000256" key="2">
    <source>
        <dbReference type="ARBA" id="ARBA00023043"/>
    </source>
</evidence>
<organism evidence="4 5">
    <name type="scientific">Stenotrophobium rhamnosiphilum</name>
    <dbReference type="NCBI Taxonomy" id="2029166"/>
    <lineage>
        <taxon>Bacteria</taxon>
        <taxon>Pseudomonadati</taxon>
        <taxon>Pseudomonadota</taxon>
        <taxon>Gammaproteobacteria</taxon>
        <taxon>Nevskiales</taxon>
        <taxon>Nevskiaceae</taxon>
        <taxon>Stenotrophobium</taxon>
    </lineage>
</organism>
<dbReference type="OrthoDB" id="9812708at2"/>